<evidence type="ECO:0000259" key="4">
    <source>
        <dbReference type="PROSITE" id="PS50932"/>
    </source>
</evidence>
<dbReference type="SUPFAM" id="SSF53822">
    <property type="entry name" value="Periplasmic binding protein-like I"/>
    <property type="match status" value="1"/>
</dbReference>
<dbReference type="EMBL" id="JAGINW010000001">
    <property type="protein sequence ID" value="MBP2328925.1"/>
    <property type="molecule type" value="Genomic_DNA"/>
</dbReference>
<dbReference type="Gene3D" id="3.40.50.2300">
    <property type="match status" value="2"/>
</dbReference>
<dbReference type="PANTHER" id="PTHR30146:SF109">
    <property type="entry name" value="HTH-TYPE TRANSCRIPTIONAL REGULATOR GALS"/>
    <property type="match status" value="1"/>
</dbReference>
<accession>A0ABS4TY88</accession>
<dbReference type="Pfam" id="PF00356">
    <property type="entry name" value="LacI"/>
    <property type="match status" value="1"/>
</dbReference>
<dbReference type="InterPro" id="IPR000843">
    <property type="entry name" value="HTH_LacI"/>
</dbReference>
<gene>
    <name evidence="5" type="ORF">JOF56_009310</name>
</gene>
<dbReference type="RefSeq" id="WP_209645818.1">
    <property type="nucleotide sequence ID" value="NZ_JAGINW010000001.1"/>
</dbReference>
<keyword evidence="1" id="KW-0805">Transcription regulation</keyword>
<keyword evidence="2 5" id="KW-0238">DNA-binding</keyword>
<dbReference type="Pfam" id="PF13377">
    <property type="entry name" value="Peripla_BP_3"/>
    <property type="match status" value="1"/>
</dbReference>
<sequence length="332" mass="35217">MTEPEDVGGRATTVDVARAAGVSRATVSHILNGRVAKFPEETRLRVHAAARELGYTPSIAGRALVNGRTDTVIVVLPNITIGFRMQEALDYVADHVKQLGASVLIRFAGRDSKSTLEAILYLRPLAVLDFGGLTGEDREAMERADVLVVPSTQTAQHGKGPLLDQRIGEVQVSALLASGPRQIVYVGLDDERDRAQIDLNRQAGVTLACQKRGLPAPSGVTIQLSVDEAAQTLRPLFGTLPVGVACYNDDVATAVLAACRKMGLRVPEDVSIVGVDHTPLGQLLDPPLTTVAVDVAREVEQTIGEMTSRVTDVPWIPQSVEGAATLVPGGTT</sequence>
<evidence type="ECO:0000256" key="3">
    <source>
        <dbReference type="ARBA" id="ARBA00023163"/>
    </source>
</evidence>
<dbReference type="Proteomes" id="UP001519332">
    <property type="component" value="Unassembled WGS sequence"/>
</dbReference>
<dbReference type="Gene3D" id="1.10.260.40">
    <property type="entry name" value="lambda repressor-like DNA-binding domains"/>
    <property type="match status" value="1"/>
</dbReference>
<proteinExistence type="predicted"/>
<keyword evidence="3" id="KW-0804">Transcription</keyword>
<keyword evidence="6" id="KW-1185">Reference proteome</keyword>
<dbReference type="GO" id="GO:0003677">
    <property type="term" value="F:DNA binding"/>
    <property type="evidence" value="ECO:0007669"/>
    <property type="project" value="UniProtKB-KW"/>
</dbReference>
<dbReference type="PROSITE" id="PS50932">
    <property type="entry name" value="HTH_LACI_2"/>
    <property type="match status" value="1"/>
</dbReference>
<dbReference type="CDD" id="cd01392">
    <property type="entry name" value="HTH_LacI"/>
    <property type="match status" value="1"/>
</dbReference>
<reference evidence="5 6" key="1">
    <citation type="submission" date="2021-03" db="EMBL/GenBank/DDBJ databases">
        <title>Sequencing the genomes of 1000 actinobacteria strains.</title>
        <authorList>
            <person name="Klenk H.-P."/>
        </authorList>
    </citation>
    <scope>NUCLEOTIDE SEQUENCE [LARGE SCALE GENOMIC DNA]</scope>
    <source>
        <strain evidence="5 6">DSM 46670</strain>
    </source>
</reference>
<evidence type="ECO:0000313" key="5">
    <source>
        <dbReference type="EMBL" id="MBP2328925.1"/>
    </source>
</evidence>
<protein>
    <submittedName>
        <fullName evidence="5">DNA-binding LacI/PurR family transcriptional regulator</fullName>
    </submittedName>
</protein>
<dbReference type="PANTHER" id="PTHR30146">
    <property type="entry name" value="LACI-RELATED TRANSCRIPTIONAL REPRESSOR"/>
    <property type="match status" value="1"/>
</dbReference>
<dbReference type="SMART" id="SM00354">
    <property type="entry name" value="HTH_LACI"/>
    <property type="match status" value="1"/>
</dbReference>
<feature type="domain" description="HTH lacI-type" evidence="4">
    <location>
        <begin position="11"/>
        <end position="66"/>
    </location>
</feature>
<dbReference type="CDD" id="cd06267">
    <property type="entry name" value="PBP1_LacI_sugar_binding-like"/>
    <property type="match status" value="1"/>
</dbReference>
<organism evidence="5 6">
    <name type="scientific">Kibdelosporangium banguiense</name>
    <dbReference type="NCBI Taxonomy" id="1365924"/>
    <lineage>
        <taxon>Bacteria</taxon>
        <taxon>Bacillati</taxon>
        <taxon>Actinomycetota</taxon>
        <taxon>Actinomycetes</taxon>
        <taxon>Pseudonocardiales</taxon>
        <taxon>Pseudonocardiaceae</taxon>
        <taxon>Kibdelosporangium</taxon>
    </lineage>
</organism>
<comment type="caution">
    <text evidence="5">The sequence shown here is derived from an EMBL/GenBank/DDBJ whole genome shotgun (WGS) entry which is preliminary data.</text>
</comment>
<evidence type="ECO:0000256" key="2">
    <source>
        <dbReference type="ARBA" id="ARBA00023125"/>
    </source>
</evidence>
<dbReference type="SUPFAM" id="SSF47413">
    <property type="entry name" value="lambda repressor-like DNA-binding domains"/>
    <property type="match status" value="1"/>
</dbReference>
<dbReference type="InterPro" id="IPR010982">
    <property type="entry name" value="Lambda_DNA-bd_dom_sf"/>
</dbReference>
<evidence type="ECO:0000313" key="6">
    <source>
        <dbReference type="Proteomes" id="UP001519332"/>
    </source>
</evidence>
<evidence type="ECO:0000256" key="1">
    <source>
        <dbReference type="ARBA" id="ARBA00023015"/>
    </source>
</evidence>
<name>A0ABS4TY88_9PSEU</name>
<dbReference type="InterPro" id="IPR046335">
    <property type="entry name" value="LacI/GalR-like_sensor"/>
</dbReference>
<dbReference type="InterPro" id="IPR028082">
    <property type="entry name" value="Peripla_BP_I"/>
</dbReference>